<dbReference type="GO" id="GO:0000712">
    <property type="term" value="P:resolution of meiotic recombination intermediates"/>
    <property type="evidence" value="ECO:0007669"/>
    <property type="project" value="TreeGrafter"/>
</dbReference>
<dbReference type="GO" id="GO:0000724">
    <property type="term" value="P:double-strand break repair via homologous recombination"/>
    <property type="evidence" value="ECO:0007669"/>
    <property type="project" value="TreeGrafter"/>
</dbReference>
<evidence type="ECO:0000259" key="4">
    <source>
        <dbReference type="Pfam" id="PF08585"/>
    </source>
</evidence>
<proteinExistence type="inferred from homology"/>
<dbReference type="OrthoDB" id="341511at2759"/>
<dbReference type="Pfam" id="PF21000">
    <property type="entry name" value="RMI1_N_N"/>
    <property type="match status" value="1"/>
</dbReference>
<evidence type="ECO:0000256" key="2">
    <source>
        <dbReference type="ARBA" id="ARBA00018987"/>
    </source>
</evidence>
<accession>A0A061HF93</accession>
<dbReference type="SMART" id="SM01161">
    <property type="entry name" value="DUF1767"/>
    <property type="match status" value="1"/>
</dbReference>
<dbReference type="RefSeq" id="XP_007878773.1">
    <property type="nucleotide sequence ID" value="XM_007880582.1"/>
</dbReference>
<dbReference type="EMBL" id="KE361631">
    <property type="protein sequence ID" value="EPQ29311.1"/>
    <property type="molecule type" value="Genomic_DNA"/>
</dbReference>
<dbReference type="GO" id="GO:0031422">
    <property type="term" value="C:RecQ family helicase-topoisomerase III complex"/>
    <property type="evidence" value="ECO:0007669"/>
    <property type="project" value="TreeGrafter"/>
</dbReference>
<dbReference type="GO" id="GO:0016604">
    <property type="term" value="C:nuclear body"/>
    <property type="evidence" value="ECO:0007669"/>
    <property type="project" value="TreeGrafter"/>
</dbReference>
<protein>
    <recommendedName>
        <fullName evidence="2">RecQ-mediated genome instability protein 1</fullName>
    </recommendedName>
</protein>
<dbReference type="InterPro" id="IPR049363">
    <property type="entry name" value="RMI1_N"/>
</dbReference>
<dbReference type="HOGENOM" id="CLU_633398_0_0_1"/>
<evidence type="ECO:0000313" key="6">
    <source>
        <dbReference type="EMBL" id="EPQ29311.1"/>
    </source>
</evidence>
<feature type="domain" description="RMI1 N-terminal" evidence="5">
    <location>
        <begin position="14"/>
        <end position="65"/>
    </location>
</feature>
<feature type="region of interest" description="Disordered" evidence="3">
    <location>
        <begin position="342"/>
        <end position="418"/>
    </location>
</feature>
<dbReference type="eggNOG" id="KOG3683">
    <property type="taxonomic scope" value="Eukaryota"/>
</dbReference>
<dbReference type="KEGG" id="pfp:PFL1_03066"/>
<dbReference type="Gene3D" id="2.40.50.770">
    <property type="entry name" value="RecQ-mediated genome instability protein Rmi1, C-terminal domain"/>
    <property type="match status" value="1"/>
</dbReference>
<dbReference type="AlphaFoldDB" id="A0A061HF93"/>
<dbReference type="PANTHER" id="PTHR14790:SF15">
    <property type="entry name" value="RECQ-MEDIATED GENOME INSTABILITY PROTEIN 1"/>
    <property type="match status" value="1"/>
</dbReference>
<sequence length="418" mass="44124">MATEAVPIAVTRLLSARYPTLELNPAWLSQCVAYLRSLPGPSRPTTDDQLAKQVRQQLLAADLATAARRGALAGDMRNVKDGAVGAGPKKAVMVQVVSIVDIGISAATQLEVAEARKAARSTLGGAALLNPATSTLNATASARDLDEGRVAIDEDAAHMADFNAKEEKAGIQATVFPRKMLQLELSDGHGPPVTAFELERVAGLDMNQTRLGCKILLKGARVRRGHILLAPRCVTIEGGEVEEWEAEAESRLINKLRQKLGKAPLEPTSTGDAAAERTGPTAQARASTASSTTTKAARRPLPSASHTNGRTTSKPEALDDFHFDDDEDESFLLAAAEMETDLVAPASTAPPRRPESASRGSTSVAPKREQGGRDMVETIVLSDSEDEKPGASGTATQSGPPIKHSREDAIVIESSPEP</sequence>
<feature type="region of interest" description="Disordered" evidence="3">
    <location>
        <begin position="263"/>
        <end position="322"/>
    </location>
</feature>
<feature type="compositionally biased region" description="Basic and acidic residues" evidence="3">
    <location>
        <begin position="366"/>
        <end position="376"/>
    </location>
</feature>
<reference evidence="6 7" key="1">
    <citation type="journal article" date="2013" name="Plant Cell">
        <title>The transition from a phytopathogenic smut ancestor to an anamorphic biocontrol agent deciphered by comparative whole-genome analysis.</title>
        <authorList>
            <person name="Lefebvre F."/>
            <person name="Joly D.L."/>
            <person name="Labbe C."/>
            <person name="Teichmann B."/>
            <person name="Linning R."/>
            <person name="Belzile F."/>
            <person name="Bakkeren G."/>
            <person name="Belanger R.R."/>
        </authorList>
    </citation>
    <scope>NUCLEOTIDE SEQUENCE [LARGE SCALE GENOMIC DNA]</scope>
    <source>
        <strain evidence="6 7">PF-1</strain>
    </source>
</reference>
<feature type="compositionally biased region" description="Low complexity" evidence="3">
    <location>
        <begin position="281"/>
        <end position="295"/>
    </location>
</feature>
<feature type="domain" description="RecQ mediated genome instability protein 1 OB-fold" evidence="4">
    <location>
        <begin position="89"/>
        <end position="249"/>
    </location>
</feature>
<evidence type="ECO:0000256" key="1">
    <source>
        <dbReference type="ARBA" id="ARBA00006395"/>
    </source>
</evidence>
<dbReference type="GeneID" id="19317177"/>
<evidence type="ECO:0000313" key="7">
    <source>
        <dbReference type="Proteomes" id="UP000053664"/>
    </source>
</evidence>
<dbReference type="InterPro" id="IPR013894">
    <property type="entry name" value="RMI1_OB"/>
</dbReference>
<dbReference type="PANTHER" id="PTHR14790">
    <property type="entry name" value="RECQ-MEDIATED GENOME INSTABILITY PROTEIN 1 RMI1"/>
    <property type="match status" value="1"/>
</dbReference>
<dbReference type="Proteomes" id="UP000053664">
    <property type="component" value="Unassembled WGS sequence"/>
</dbReference>
<evidence type="ECO:0000259" key="5">
    <source>
        <dbReference type="Pfam" id="PF21000"/>
    </source>
</evidence>
<organism evidence="6 7">
    <name type="scientific">Pseudozyma flocculosa PF-1</name>
    <dbReference type="NCBI Taxonomy" id="1277687"/>
    <lineage>
        <taxon>Eukaryota</taxon>
        <taxon>Fungi</taxon>
        <taxon>Dikarya</taxon>
        <taxon>Basidiomycota</taxon>
        <taxon>Ustilaginomycotina</taxon>
        <taxon>Ustilaginomycetes</taxon>
        <taxon>Ustilaginales</taxon>
        <taxon>Ustilaginaceae</taxon>
        <taxon>Pseudozyma</taxon>
    </lineage>
</organism>
<dbReference type="InterPro" id="IPR042470">
    <property type="entry name" value="RMI1_N_C_sf"/>
</dbReference>
<name>A0A061HF93_9BASI</name>
<evidence type="ECO:0000256" key="3">
    <source>
        <dbReference type="SAM" id="MobiDB-lite"/>
    </source>
</evidence>
<gene>
    <name evidence="6" type="ORF">PFL1_03066</name>
</gene>
<comment type="similarity">
    <text evidence="1">Belongs to the RMI1 family.</text>
</comment>
<dbReference type="Pfam" id="PF08585">
    <property type="entry name" value="RMI1_N_C"/>
    <property type="match status" value="1"/>
</dbReference>
<feature type="compositionally biased region" description="Polar residues" evidence="3">
    <location>
        <begin position="304"/>
        <end position="314"/>
    </location>
</feature>